<dbReference type="EMBL" id="LN868938">
    <property type="protein sequence ID" value="CRY78942.1"/>
    <property type="molecule type" value="Genomic_DNA"/>
</dbReference>
<sequence length="166" mass="17878">MQDEVERYLAAVAHQMAMGRLQVGRNWIGPVWSLLGVGMAVATELNPIELAVCAAGVAEITPAAVTDFPCRVDEFAQSLRRRSAFVVKGGAFGVAALVSHRVHPEALRALKNRSLSYGSVIVPAVVDLAARRLHIPDNTPLIGFAVWGSVRSQARTYLPEPRLVLG</sequence>
<evidence type="ECO:0000313" key="2">
    <source>
        <dbReference type="Proteomes" id="UP000057820"/>
    </source>
</evidence>
<dbReference type="KEGG" id="nfr:ERS450000_03206"/>
<dbReference type="RefSeq" id="WP_060593071.1">
    <property type="nucleotide sequence ID" value="NZ_CP031418.1"/>
</dbReference>
<name>A0A0H5NTY9_NOCFR</name>
<protein>
    <submittedName>
        <fullName evidence="1">Uncharacterized protein</fullName>
    </submittedName>
</protein>
<dbReference type="Proteomes" id="UP000057820">
    <property type="component" value="Chromosome 1"/>
</dbReference>
<gene>
    <name evidence="1" type="ORF">ERS450000_03206</name>
</gene>
<reference evidence="2" key="1">
    <citation type="submission" date="2015-03" db="EMBL/GenBank/DDBJ databases">
        <authorList>
            <consortium name="Pathogen Informatics"/>
        </authorList>
    </citation>
    <scope>NUCLEOTIDE SEQUENCE [LARGE SCALE GENOMIC DNA]</scope>
    <source>
        <strain evidence="2">NCTC11134</strain>
    </source>
</reference>
<evidence type="ECO:0000313" key="1">
    <source>
        <dbReference type="EMBL" id="CRY78942.1"/>
    </source>
</evidence>
<organism evidence="1 2">
    <name type="scientific">Nocardia farcinica</name>
    <dbReference type="NCBI Taxonomy" id="37329"/>
    <lineage>
        <taxon>Bacteria</taxon>
        <taxon>Bacillati</taxon>
        <taxon>Actinomycetota</taxon>
        <taxon>Actinomycetes</taxon>
        <taxon>Mycobacteriales</taxon>
        <taxon>Nocardiaceae</taxon>
        <taxon>Nocardia</taxon>
    </lineage>
</organism>
<proteinExistence type="predicted"/>
<dbReference type="AlphaFoldDB" id="A0A0H5NTY9"/>
<accession>A0A0H5NTY9</accession>